<evidence type="ECO:0000256" key="2">
    <source>
        <dbReference type="ARBA" id="ARBA00023125"/>
    </source>
</evidence>
<comment type="caution">
    <text evidence="6">The sequence shown here is derived from an EMBL/GenBank/DDBJ whole genome shotgun (WGS) entry which is preliminary data.</text>
</comment>
<accession>A0ABN3U597</accession>
<dbReference type="InterPro" id="IPR036271">
    <property type="entry name" value="Tet_transcr_reg_TetR-rel_C_sf"/>
</dbReference>
<gene>
    <name evidence="6" type="ORF">GCM10010439_21890</name>
</gene>
<keyword evidence="2 4" id="KW-0238">DNA-binding</keyword>
<dbReference type="InterPro" id="IPR011075">
    <property type="entry name" value="TetR_C"/>
</dbReference>
<dbReference type="Proteomes" id="UP001501842">
    <property type="component" value="Unassembled WGS sequence"/>
</dbReference>
<proteinExistence type="predicted"/>
<dbReference type="Gene3D" id="1.10.10.60">
    <property type="entry name" value="Homeodomain-like"/>
    <property type="match status" value="1"/>
</dbReference>
<evidence type="ECO:0000256" key="4">
    <source>
        <dbReference type="PROSITE-ProRule" id="PRU00335"/>
    </source>
</evidence>
<dbReference type="InterPro" id="IPR001647">
    <property type="entry name" value="HTH_TetR"/>
</dbReference>
<evidence type="ECO:0000259" key="5">
    <source>
        <dbReference type="PROSITE" id="PS50977"/>
    </source>
</evidence>
<reference evidence="6 7" key="1">
    <citation type="journal article" date="2019" name="Int. J. Syst. Evol. Microbiol.">
        <title>The Global Catalogue of Microorganisms (GCM) 10K type strain sequencing project: providing services to taxonomists for standard genome sequencing and annotation.</title>
        <authorList>
            <consortium name="The Broad Institute Genomics Platform"/>
            <consortium name="The Broad Institute Genome Sequencing Center for Infectious Disease"/>
            <person name="Wu L."/>
            <person name="Ma J."/>
        </authorList>
    </citation>
    <scope>NUCLEOTIDE SEQUENCE [LARGE SCALE GENOMIC DNA]</scope>
    <source>
        <strain evidence="6 7">JCM 8201</strain>
    </source>
</reference>
<keyword evidence="7" id="KW-1185">Reference proteome</keyword>
<evidence type="ECO:0000256" key="3">
    <source>
        <dbReference type="ARBA" id="ARBA00023163"/>
    </source>
</evidence>
<evidence type="ECO:0000313" key="6">
    <source>
        <dbReference type="EMBL" id="GAA2724380.1"/>
    </source>
</evidence>
<sequence length="208" mass="22732">MTRDRRVVRGDQTRQRILDHAMAIASLDGLEGLSIGRLATDLGVSKSGLFAHFGSKEELQVAVIAAARDVFSREVVEPAFRAAPGLPRLVRLCEGWLEYSERRVFPGGCFFYAAGAEFDARPGRIRDLLAEARRDWLGLCRQTARDALQLGQLVEDVDLDQFVFELDALATAANSAALLLDDASAYQRSRTGILSRLRASATGPGDLP</sequence>
<organism evidence="6 7">
    <name type="scientific">Actinocorallia aurantiaca</name>
    <dbReference type="NCBI Taxonomy" id="46204"/>
    <lineage>
        <taxon>Bacteria</taxon>
        <taxon>Bacillati</taxon>
        <taxon>Actinomycetota</taxon>
        <taxon>Actinomycetes</taxon>
        <taxon>Streptosporangiales</taxon>
        <taxon>Thermomonosporaceae</taxon>
        <taxon>Actinocorallia</taxon>
    </lineage>
</organism>
<dbReference type="RefSeq" id="WP_344450186.1">
    <property type="nucleotide sequence ID" value="NZ_BAAATZ010000007.1"/>
</dbReference>
<dbReference type="Pfam" id="PF16925">
    <property type="entry name" value="TetR_C_13"/>
    <property type="match status" value="1"/>
</dbReference>
<feature type="domain" description="HTH tetR-type" evidence="5">
    <location>
        <begin position="11"/>
        <end position="71"/>
    </location>
</feature>
<keyword evidence="3" id="KW-0804">Transcription</keyword>
<dbReference type="EMBL" id="BAAATZ010000007">
    <property type="protein sequence ID" value="GAA2724380.1"/>
    <property type="molecule type" value="Genomic_DNA"/>
</dbReference>
<feature type="DNA-binding region" description="H-T-H motif" evidence="4">
    <location>
        <begin position="34"/>
        <end position="53"/>
    </location>
</feature>
<protein>
    <submittedName>
        <fullName evidence="6">TetR/AcrR family transcriptional regulator</fullName>
    </submittedName>
</protein>
<dbReference type="PANTHER" id="PTHR47506">
    <property type="entry name" value="TRANSCRIPTIONAL REGULATORY PROTEIN"/>
    <property type="match status" value="1"/>
</dbReference>
<dbReference type="Pfam" id="PF00440">
    <property type="entry name" value="TetR_N"/>
    <property type="match status" value="1"/>
</dbReference>
<dbReference type="InterPro" id="IPR009057">
    <property type="entry name" value="Homeodomain-like_sf"/>
</dbReference>
<dbReference type="PANTHER" id="PTHR47506:SF6">
    <property type="entry name" value="HTH-TYPE TRANSCRIPTIONAL REPRESSOR NEMR"/>
    <property type="match status" value="1"/>
</dbReference>
<keyword evidence="1" id="KW-0805">Transcription regulation</keyword>
<name>A0ABN3U597_9ACTN</name>
<dbReference type="PROSITE" id="PS50977">
    <property type="entry name" value="HTH_TETR_2"/>
    <property type="match status" value="1"/>
</dbReference>
<evidence type="ECO:0000256" key="1">
    <source>
        <dbReference type="ARBA" id="ARBA00023015"/>
    </source>
</evidence>
<dbReference type="SUPFAM" id="SSF46689">
    <property type="entry name" value="Homeodomain-like"/>
    <property type="match status" value="1"/>
</dbReference>
<dbReference type="Gene3D" id="1.10.357.10">
    <property type="entry name" value="Tetracycline Repressor, domain 2"/>
    <property type="match status" value="1"/>
</dbReference>
<dbReference type="SUPFAM" id="SSF48498">
    <property type="entry name" value="Tetracyclin repressor-like, C-terminal domain"/>
    <property type="match status" value="1"/>
</dbReference>
<evidence type="ECO:0000313" key="7">
    <source>
        <dbReference type="Proteomes" id="UP001501842"/>
    </source>
</evidence>